<dbReference type="RefSeq" id="WP_142902237.1">
    <property type="nucleotide sequence ID" value="NZ_ML660087.1"/>
</dbReference>
<comment type="cofactor">
    <cofactor evidence="2">
        <name>pyridoxal 5'-phosphate</name>
        <dbReference type="ChEBI" id="CHEBI:597326"/>
    </cofactor>
</comment>
<evidence type="ECO:0000256" key="7">
    <source>
        <dbReference type="ARBA" id="ARBA00022898"/>
    </source>
</evidence>
<dbReference type="AlphaFoldDB" id="A0A545U9E2"/>
<evidence type="ECO:0000256" key="6">
    <source>
        <dbReference type="ARBA" id="ARBA00022842"/>
    </source>
</evidence>
<feature type="domain" description="Tryptophan synthase beta chain-like PALP" evidence="9">
    <location>
        <begin position="18"/>
        <end position="306"/>
    </location>
</feature>
<evidence type="ECO:0000256" key="2">
    <source>
        <dbReference type="ARBA" id="ARBA00001933"/>
    </source>
</evidence>
<dbReference type="CDD" id="cd01562">
    <property type="entry name" value="Thr-dehyd"/>
    <property type="match status" value="1"/>
</dbReference>
<dbReference type="GO" id="GO:0003941">
    <property type="term" value="F:L-serine ammonia-lyase activity"/>
    <property type="evidence" value="ECO:0007669"/>
    <property type="project" value="TreeGrafter"/>
</dbReference>
<protein>
    <submittedName>
        <fullName evidence="10">Threonine/serine dehydratase</fullName>
    </submittedName>
</protein>
<evidence type="ECO:0000256" key="8">
    <source>
        <dbReference type="ARBA" id="ARBA00023239"/>
    </source>
</evidence>
<keyword evidence="11" id="KW-1185">Reference proteome</keyword>
<comment type="cofactor">
    <cofactor evidence="3">
        <name>Mn(2+)</name>
        <dbReference type="ChEBI" id="CHEBI:29035"/>
    </cofactor>
</comment>
<dbReference type="Pfam" id="PF00291">
    <property type="entry name" value="PALP"/>
    <property type="match status" value="1"/>
</dbReference>
<dbReference type="Proteomes" id="UP000319732">
    <property type="component" value="Unassembled WGS sequence"/>
</dbReference>
<keyword evidence="6" id="KW-0460">Magnesium</keyword>
<accession>A0A545U9E2</accession>
<proteinExistence type="inferred from homology"/>
<dbReference type="PANTHER" id="PTHR43050:SF1">
    <property type="entry name" value="SERINE RACEMASE"/>
    <property type="match status" value="1"/>
</dbReference>
<keyword evidence="7" id="KW-0663">Pyridoxal phosphate</keyword>
<evidence type="ECO:0000259" key="9">
    <source>
        <dbReference type="Pfam" id="PF00291"/>
    </source>
</evidence>
<dbReference type="SUPFAM" id="SSF53686">
    <property type="entry name" value="Tryptophan synthase beta subunit-like PLP-dependent enzymes"/>
    <property type="match status" value="1"/>
</dbReference>
<dbReference type="GO" id="GO:0005524">
    <property type="term" value="F:ATP binding"/>
    <property type="evidence" value="ECO:0007669"/>
    <property type="project" value="TreeGrafter"/>
</dbReference>
<dbReference type="GO" id="GO:0018114">
    <property type="term" value="F:threonine racemase activity"/>
    <property type="evidence" value="ECO:0007669"/>
    <property type="project" value="TreeGrafter"/>
</dbReference>
<evidence type="ECO:0000313" key="10">
    <source>
        <dbReference type="EMBL" id="TQV86085.1"/>
    </source>
</evidence>
<dbReference type="PANTHER" id="PTHR43050">
    <property type="entry name" value="SERINE / THREONINE RACEMASE FAMILY MEMBER"/>
    <property type="match status" value="1"/>
</dbReference>
<sequence length="324" mass="33863">MIVSIDTIQGARKRLAGHAVETPLLTNPFLNQRLGGDIFIKTESLQHGGAFKFRGAYNRLSQLSDSQRQAGVVAYSSGNHAQGVALAARLLGVSATIVMPADAPAIKLSRTRAYGADVRLYDRATESREDIAAAIADARGAVLVPAYDDPDIIAGQGTCGLELVRQLPRPPDICLVPCGGGGLLAGVATAVKALAPAARICAVEPQYFDDHCRSLRTGVRQRNAAGAASICDALLAPTPGELTWEVNRRCVDAGLSVSDAQVLHAMSYGFSYLKLVLEPGGAVTLAALLSGKVDVAGKTVVAIASGGNVDTELFERCLQTYPSP</sequence>
<dbReference type="FunFam" id="3.40.50.1100:FF:000005">
    <property type="entry name" value="Threonine dehydratase catabolic"/>
    <property type="match status" value="1"/>
</dbReference>
<dbReference type="PROSITE" id="PS00165">
    <property type="entry name" value="DEHYDRATASE_SER_THR"/>
    <property type="match status" value="1"/>
</dbReference>
<dbReference type="InterPro" id="IPR036052">
    <property type="entry name" value="TrpB-like_PALP_sf"/>
</dbReference>
<evidence type="ECO:0000256" key="1">
    <source>
        <dbReference type="ARBA" id="ARBA00001913"/>
    </source>
</evidence>
<evidence type="ECO:0000256" key="4">
    <source>
        <dbReference type="ARBA" id="ARBA00001946"/>
    </source>
</evidence>
<evidence type="ECO:0000313" key="11">
    <source>
        <dbReference type="Proteomes" id="UP000319732"/>
    </source>
</evidence>
<dbReference type="InterPro" id="IPR001926">
    <property type="entry name" value="TrpB-like_PALP"/>
</dbReference>
<dbReference type="EMBL" id="VHSG01000002">
    <property type="protein sequence ID" value="TQV86085.1"/>
    <property type="molecule type" value="Genomic_DNA"/>
</dbReference>
<gene>
    <name evidence="10" type="ORF">FKG94_00555</name>
</gene>
<dbReference type="GO" id="GO:0030378">
    <property type="term" value="F:serine racemase activity"/>
    <property type="evidence" value="ECO:0007669"/>
    <property type="project" value="TreeGrafter"/>
</dbReference>
<comment type="caution">
    <text evidence="10">The sequence shown here is derived from an EMBL/GenBank/DDBJ whole genome shotgun (WGS) entry which is preliminary data.</text>
</comment>
<comment type="cofactor">
    <cofactor evidence="4">
        <name>Mg(2+)</name>
        <dbReference type="ChEBI" id="CHEBI:18420"/>
    </cofactor>
</comment>
<dbReference type="GO" id="GO:0000287">
    <property type="term" value="F:magnesium ion binding"/>
    <property type="evidence" value="ECO:0007669"/>
    <property type="project" value="TreeGrafter"/>
</dbReference>
<dbReference type="GO" id="GO:0030170">
    <property type="term" value="F:pyridoxal phosphate binding"/>
    <property type="evidence" value="ECO:0007669"/>
    <property type="project" value="InterPro"/>
</dbReference>
<evidence type="ECO:0000256" key="5">
    <source>
        <dbReference type="ARBA" id="ARBA00010869"/>
    </source>
</evidence>
<evidence type="ECO:0000256" key="3">
    <source>
        <dbReference type="ARBA" id="ARBA00001936"/>
    </source>
</evidence>
<comment type="cofactor">
    <cofactor evidence="1">
        <name>Ca(2+)</name>
        <dbReference type="ChEBI" id="CHEBI:29108"/>
    </cofactor>
</comment>
<dbReference type="GO" id="GO:0070179">
    <property type="term" value="P:D-serine biosynthetic process"/>
    <property type="evidence" value="ECO:0007669"/>
    <property type="project" value="TreeGrafter"/>
</dbReference>
<keyword evidence="8" id="KW-0456">Lyase</keyword>
<dbReference type="Gene3D" id="3.40.50.1100">
    <property type="match status" value="2"/>
</dbReference>
<name>A0A545U9E2_9GAMM</name>
<dbReference type="InterPro" id="IPR000634">
    <property type="entry name" value="Ser/Thr_deHydtase_PyrdxlP-BS"/>
</dbReference>
<organism evidence="10 11">
    <name type="scientific">Exilibacterium tricleocarpae</name>
    <dbReference type="NCBI Taxonomy" id="2591008"/>
    <lineage>
        <taxon>Bacteria</taxon>
        <taxon>Pseudomonadati</taxon>
        <taxon>Pseudomonadota</taxon>
        <taxon>Gammaproteobacteria</taxon>
        <taxon>Cellvibrionales</taxon>
        <taxon>Cellvibrionaceae</taxon>
        <taxon>Exilibacterium</taxon>
    </lineage>
</organism>
<dbReference type="OrthoDB" id="9811476at2"/>
<comment type="similarity">
    <text evidence="5">Belongs to the serine/threonine dehydratase family.</text>
</comment>
<reference evidence="10 11" key="1">
    <citation type="submission" date="2019-06" db="EMBL/GenBank/DDBJ databases">
        <title>Whole genome sequence for Cellvibrionaceae sp. R142.</title>
        <authorList>
            <person name="Wang G."/>
        </authorList>
    </citation>
    <scope>NUCLEOTIDE SEQUENCE [LARGE SCALE GENOMIC DNA]</scope>
    <source>
        <strain evidence="10 11">R142</strain>
    </source>
</reference>